<evidence type="ECO:0000313" key="1">
    <source>
        <dbReference type="EMBL" id="TWT61547.1"/>
    </source>
</evidence>
<reference evidence="1 2" key="1">
    <citation type="submission" date="2019-02" db="EMBL/GenBank/DDBJ databases">
        <title>Deep-cultivation of Planctomycetes and their phenomic and genomic characterization uncovers novel biology.</title>
        <authorList>
            <person name="Wiegand S."/>
            <person name="Jogler M."/>
            <person name="Boedeker C."/>
            <person name="Pinto D."/>
            <person name="Vollmers J."/>
            <person name="Rivas-Marin E."/>
            <person name="Kohn T."/>
            <person name="Peeters S.H."/>
            <person name="Heuer A."/>
            <person name="Rast P."/>
            <person name="Oberbeckmann S."/>
            <person name="Bunk B."/>
            <person name="Jeske O."/>
            <person name="Meyerdierks A."/>
            <person name="Storesund J.E."/>
            <person name="Kallscheuer N."/>
            <person name="Luecker S."/>
            <person name="Lage O.M."/>
            <person name="Pohl T."/>
            <person name="Merkel B.J."/>
            <person name="Hornburger P."/>
            <person name="Mueller R.-W."/>
            <person name="Bruemmer F."/>
            <person name="Labrenz M."/>
            <person name="Spormann A.M."/>
            <person name="Op Den Camp H."/>
            <person name="Overmann J."/>
            <person name="Amann R."/>
            <person name="Jetten M.S.M."/>
            <person name="Mascher T."/>
            <person name="Medema M.H."/>
            <person name="Devos D.P."/>
            <person name="Kaster A.-K."/>
            <person name="Ovreas L."/>
            <person name="Rohde M."/>
            <person name="Galperin M.Y."/>
            <person name="Jogler C."/>
        </authorList>
    </citation>
    <scope>NUCLEOTIDE SEQUENCE [LARGE SCALE GENOMIC DNA]</scope>
    <source>
        <strain evidence="1 2">Pan54</strain>
    </source>
</reference>
<keyword evidence="2" id="KW-1185">Reference proteome</keyword>
<comment type="caution">
    <text evidence="1">The sequence shown here is derived from an EMBL/GenBank/DDBJ whole genome shotgun (WGS) entry which is preliminary data.</text>
</comment>
<dbReference type="Proteomes" id="UP000316095">
    <property type="component" value="Unassembled WGS sequence"/>
</dbReference>
<protein>
    <submittedName>
        <fullName evidence="1">Uncharacterized protein</fullName>
    </submittedName>
</protein>
<accession>A0A5C5XER2</accession>
<organism evidence="1 2">
    <name type="scientific">Rubinisphaera italica</name>
    <dbReference type="NCBI Taxonomy" id="2527969"/>
    <lineage>
        <taxon>Bacteria</taxon>
        <taxon>Pseudomonadati</taxon>
        <taxon>Planctomycetota</taxon>
        <taxon>Planctomycetia</taxon>
        <taxon>Planctomycetales</taxon>
        <taxon>Planctomycetaceae</taxon>
        <taxon>Rubinisphaera</taxon>
    </lineage>
</organism>
<dbReference type="AlphaFoldDB" id="A0A5C5XER2"/>
<dbReference type="EMBL" id="SJPG01000001">
    <property type="protein sequence ID" value="TWT61547.1"/>
    <property type="molecule type" value="Genomic_DNA"/>
</dbReference>
<sequence length="33" mass="3786">MAKTFHPLLALIASATDRELAKYVEYIMAENKF</sequence>
<evidence type="ECO:0000313" key="2">
    <source>
        <dbReference type="Proteomes" id="UP000316095"/>
    </source>
</evidence>
<gene>
    <name evidence="1" type="ORF">Pan54_22830</name>
</gene>
<proteinExistence type="predicted"/>
<name>A0A5C5XER2_9PLAN</name>